<dbReference type="RefSeq" id="WP_341419402.1">
    <property type="nucleotide sequence ID" value="NZ_JBBPCC010000028.1"/>
</dbReference>
<evidence type="ECO:0000256" key="4">
    <source>
        <dbReference type="ARBA" id="ARBA00048505"/>
    </source>
</evidence>
<dbReference type="Gene3D" id="3.60.15.10">
    <property type="entry name" value="Ribonuclease Z/Hydroxyacylglutathione hydrolase-like"/>
    <property type="match status" value="1"/>
</dbReference>
<comment type="function">
    <text evidence="3">Counteracts the endogenous Pycsar antiviral defense system. Phosphodiesterase that enables metal-dependent hydrolysis of host cyclic nucleotide Pycsar defense signals such as cCMP and cUMP.</text>
</comment>
<evidence type="ECO:0000256" key="5">
    <source>
        <dbReference type="HAMAP-Rule" id="MF_00457"/>
    </source>
</evidence>
<dbReference type="SMART" id="SM00849">
    <property type="entry name" value="Lactamase_B"/>
    <property type="match status" value="1"/>
</dbReference>
<evidence type="ECO:0000313" key="7">
    <source>
        <dbReference type="EMBL" id="MEK8132272.1"/>
    </source>
</evidence>
<dbReference type="Pfam" id="PF13483">
    <property type="entry name" value="Lactamase_B_3"/>
    <property type="match status" value="1"/>
</dbReference>
<comment type="caution">
    <text evidence="7">The sequence shown here is derived from an EMBL/GenBank/DDBJ whole genome shotgun (WGS) entry which is preliminary data.</text>
</comment>
<evidence type="ECO:0000256" key="2">
    <source>
        <dbReference type="ARBA" id="ARBA00034221"/>
    </source>
</evidence>
<sequence length="230" mass="24959">MEIIYHGHSCIQLSAGGNSLVIDPFISGNPLAKTTPDDIKVDYVLLTHAHQDHILDAYPVAKANDATIVATFELAAYMEFQGAKTQPMNIGGKVNLGFAEVQMTQAFHSSGIVLSEQGQIIYGGMPAGFLIRWNGLTLYHSGDTGLFSDLKMFGELFDIDVAFLPIGDLFTMGPDDAVLAAEWLRAKSVVPLHFDTFPPIRQDVDAFAAKLESKGIKGIALKPGDRHIIE</sequence>
<feature type="domain" description="Metallo-beta-lactamase" evidence="6">
    <location>
        <begin position="7"/>
        <end position="193"/>
    </location>
</feature>
<evidence type="ECO:0000256" key="3">
    <source>
        <dbReference type="ARBA" id="ARBA00034301"/>
    </source>
</evidence>
<dbReference type="InterPro" id="IPR001279">
    <property type="entry name" value="Metallo-B-lactamas"/>
</dbReference>
<gene>
    <name evidence="7" type="ORF">WMW72_30675</name>
</gene>
<evidence type="ECO:0000259" key="6">
    <source>
        <dbReference type="SMART" id="SM00849"/>
    </source>
</evidence>
<dbReference type="InterPro" id="IPR036866">
    <property type="entry name" value="RibonucZ/Hydroxyglut_hydro"/>
</dbReference>
<comment type="similarity">
    <text evidence="5">Belongs to the UPF0173 family.</text>
</comment>
<protein>
    <recommendedName>
        <fullName evidence="5">UPF0173 metal-dependent hydrolase WMW72_30675</fullName>
    </recommendedName>
</protein>
<keyword evidence="8" id="KW-1185">Reference proteome</keyword>
<organism evidence="7 8">
    <name type="scientific">Paenibacillus filicis</name>
    <dbReference type="NCBI Taxonomy" id="669464"/>
    <lineage>
        <taxon>Bacteria</taxon>
        <taxon>Bacillati</taxon>
        <taxon>Bacillota</taxon>
        <taxon>Bacilli</taxon>
        <taxon>Bacillales</taxon>
        <taxon>Paenibacillaceae</taxon>
        <taxon>Paenibacillus</taxon>
    </lineage>
</organism>
<dbReference type="InterPro" id="IPR022877">
    <property type="entry name" value="UPF0173"/>
</dbReference>
<reference evidence="7 8" key="1">
    <citation type="submission" date="2024-04" db="EMBL/GenBank/DDBJ databases">
        <title>draft genome sequnece of Paenibacillus filicis.</title>
        <authorList>
            <person name="Kim D.-U."/>
        </authorList>
    </citation>
    <scope>NUCLEOTIDE SEQUENCE [LARGE SCALE GENOMIC DNA]</scope>
    <source>
        <strain evidence="7 8">KACC14197</strain>
    </source>
</reference>
<comment type="catalytic activity">
    <reaction evidence="2">
        <text>3',5'-cyclic CMP + H2O = CMP + H(+)</text>
        <dbReference type="Rhea" id="RHEA:72675"/>
        <dbReference type="ChEBI" id="CHEBI:15377"/>
        <dbReference type="ChEBI" id="CHEBI:15378"/>
        <dbReference type="ChEBI" id="CHEBI:58003"/>
        <dbReference type="ChEBI" id="CHEBI:60377"/>
    </reaction>
    <physiologicalReaction direction="left-to-right" evidence="2">
        <dbReference type="Rhea" id="RHEA:72676"/>
    </physiologicalReaction>
</comment>
<dbReference type="SUPFAM" id="SSF56281">
    <property type="entry name" value="Metallo-hydrolase/oxidoreductase"/>
    <property type="match status" value="1"/>
</dbReference>
<dbReference type="GO" id="GO:0016787">
    <property type="term" value="F:hydrolase activity"/>
    <property type="evidence" value="ECO:0007669"/>
    <property type="project" value="UniProtKB-KW"/>
</dbReference>
<dbReference type="NCBIfam" id="NF001911">
    <property type="entry name" value="PRK00685.1"/>
    <property type="match status" value="1"/>
</dbReference>
<dbReference type="HAMAP" id="MF_00457">
    <property type="entry name" value="UPF0173"/>
    <property type="match status" value="1"/>
</dbReference>
<proteinExistence type="inferred from homology"/>
<dbReference type="Proteomes" id="UP001469365">
    <property type="component" value="Unassembled WGS sequence"/>
</dbReference>
<evidence type="ECO:0000313" key="8">
    <source>
        <dbReference type="Proteomes" id="UP001469365"/>
    </source>
</evidence>
<keyword evidence="1 5" id="KW-0378">Hydrolase</keyword>
<dbReference type="EMBL" id="JBBPCC010000028">
    <property type="protein sequence ID" value="MEK8132272.1"/>
    <property type="molecule type" value="Genomic_DNA"/>
</dbReference>
<evidence type="ECO:0000256" key="1">
    <source>
        <dbReference type="ARBA" id="ARBA00022801"/>
    </source>
</evidence>
<accession>A0ABU9DTY4</accession>
<dbReference type="PANTHER" id="PTHR43546">
    <property type="entry name" value="UPF0173 METAL-DEPENDENT HYDROLASE MJ1163-RELATED"/>
    <property type="match status" value="1"/>
</dbReference>
<name>A0ABU9DTY4_9BACL</name>
<dbReference type="PANTHER" id="PTHR43546:SF3">
    <property type="entry name" value="UPF0173 METAL-DEPENDENT HYDROLASE MJ1163"/>
    <property type="match status" value="1"/>
</dbReference>
<dbReference type="InterPro" id="IPR050114">
    <property type="entry name" value="UPF0173_UPF0282_UlaG_hydrolase"/>
</dbReference>
<comment type="catalytic activity">
    <reaction evidence="4">
        <text>3',5'-cyclic UMP + H2O = UMP + H(+)</text>
        <dbReference type="Rhea" id="RHEA:70575"/>
        <dbReference type="ChEBI" id="CHEBI:15377"/>
        <dbReference type="ChEBI" id="CHEBI:15378"/>
        <dbReference type="ChEBI" id="CHEBI:57865"/>
        <dbReference type="ChEBI" id="CHEBI:184387"/>
    </reaction>
    <physiologicalReaction direction="left-to-right" evidence="4">
        <dbReference type="Rhea" id="RHEA:70576"/>
    </physiologicalReaction>
</comment>